<organism evidence="2 3">
    <name type="scientific">Mycobacterium paraense</name>
    <dbReference type="NCBI Taxonomy" id="767916"/>
    <lineage>
        <taxon>Bacteria</taxon>
        <taxon>Bacillati</taxon>
        <taxon>Actinomycetota</taxon>
        <taxon>Actinomycetes</taxon>
        <taxon>Mycobacteriales</taxon>
        <taxon>Mycobacteriaceae</taxon>
        <taxon>Mycobacterium</taxon>
        <taxon>Mycobacterium simiae complex</taxon>
    </lineage>
</organism>
<sequence length="131" mass="14461">MLCELTVVADDGLAVDYAAVRAIPVRRLAHSAAQWIARAGGAVAFPGDYEQTHRQPENADPRLYEVSWRIDAAIMNGQPVRRTVAEEMNISTATLDRLIAKAKLFGFLDGTELSRRPQPKQRDTTTGRNGQ</sequence>
<reference evidence="2 3" key="1">
    <citation type="journal article" date="2015" name="Emerg. Microbes Infect.">
        <title>Characterization of 17 strains belonging to the Mycobacterium simiae complex and description of Mycobacterium paraense sp. nov.</title>
        <authorList>
            <person name="Fusco da Costa A.R."/>
            <person name="Fedrizzi T."/>
            <person name="Lopes M.L."/>
            <person name="Pecorari M."/>
            <person name="Oliveira da Costa W.L."/>
            <person name="Giacobazzi E."/>
            <person name="da Costa Bahia J.R."/>
            <person name="De Sanctis V."/>
            <person name="Batista Lima K.V."/>
            <person name="Bertorelli R."/>
            <person name="Grottola A."/>
            <person name="Fabio A."/>
            <person name="Mariottini A."/>
            <person name="Ferretti P."/>
            <person name="Di Leva F."/>
            <person name="Fregni Serpini G."/>
            <person name="Tagliazucchi S."/>
            <person name="Rumpianesi F."/>
            <person name="Jousson O."/>
            <person name="Segata N."/>
            <person name="Tortoli E."/>
        </authorList>
    </citation>
    <scope>NUCLEOTIDE SEQUENCE [LARGE SCALE GENOMIC DNA]</scope>
    <source>
        <strain evidence="2 3">IEC33</strain>
    </source>
</reference>
<dbReference type="Proteomes" id="UP000193285">
    <property type="component" value="Unassembled WGS sequence"/>
</dbReference>
<gene>
    <name evidence="2" type="ORF">AWB90_18330</name>
</gene>
<feature type="compositionally biased region" description="Basic and acidic residues" evidence="1">
    <location>
        <begin position="112"/>
        <end position="125"/>
    </location>
</feature>
<comment type="caution">
    <text evidence="2">The sequence shown here is derived from an EMBL/GenBank/DDBJ whole genome shotgun (WGS) entry which is preliminary data.</text>
</comment>
<proteinExistence type="predicted"/>
<accession>A0A1X2A793</accession>
<dbReference type="EMBL" id="LQPN01000059">
    <property type="protein sequence ID" value="ORW43111.1"/>
    <property type="molecule type" value="Genomic_DNA"/>
</dbReference>
<protein>
    <submittedName>
        <fullName evidence="2">Uncharacterized protein</fullName>
    </submittedName>
</protein>
<evidence type="ECO:0000256" key="1">
    <source>
        <dbReference type="SAM" id="MobiDB-lite"/>
    </source>
</evidence>
<feature type="region of interest" description="Disordered" evidence="1">
    <location>
        <begin position="112"/>
        <end position="131"/>
    </location>
</feature>
<evidence type="ECO:0000313" key="2">
    <source>
        <dbReference type="EMBL" id="ORW43111.1"/>
    </source>
</evidence>
<evidence type="ECO:0000313" key="3">
    <source>
        <dbReference type="Proteomes" id="UP000193285"/>
    </source>
</evidence>
<dbReference type="AlphaFoldDB" id="A0A1X2A793"/>
<name>A0A1X2A793_9MYCO</name>